<evidence type="ECO:0000256" key="3">
    <source>
        <dbReference type="ARBA" id="ARBA00022475"/>
    </source>
</evidence>
<dbReference type="EMBL" id="AYKH01000014">
    <property type="protein sequence ID" value="ROO27246.1"/>
    <property type="molecule type" value="Genomic_DNA"/>
</dbReference>
<keyword evidence="9" id="KW-0378">Hydrolase</keyword>
<keyword evidence="14" id="KW-1185">Reference proteome</keyword>
<comment type="similarity">
    <text evidence="2 8">Belongs to the peptidase A24 family.</text>
</comment>
<evidence type="ECO:0000256" key="9">
    <source>
        <dbReference type="RuleBase" id="RU003794"/>
    </source>
</evidence>
<feature type="transmembrane region" description="Helical" evidence="10">
    <location>
        <begin position="12"/>
        <end position="34"/>
    </location>
</feature>
<accession>A0A423PNP4</accession>
<dbReference type="GO" id="GO:0005886">
    <property type="term" value="C:plasma membrane"/>
    <property type="evidence" value="ECO:0007669"/>
    <property type="project" value="UniProtKB-SubCell"/>
</dbReference>
<name>A0A423PNP4_9GAMM</name>
<proteinExistence type="inferred from homology"/>
<dbReference type="GO" id="GO:0032259">
    <property type="term" value="P:methylation"/>
    <property type="evidence" value="ECO:0007669"/>
    <property type="project" value="UniProtKB-KW"/>
</dbReference>
<keyword evidence="3" id="KW-1003">Cell membrane</keyword>
<evidence type="ECO:0000256" key="1">
    <source>
        <dbReference type="ARBA" id="ARBA00004429"/>
    </source>
</evidence>
<dbReference type="PANTHER" id="PTHR30487">
    <property type="entry name" value="TYPE 4 PREPILIN-LIKE PROTEINS LEADER PEPTIDE-PROCESSING ENZYME"/>
    <property type="match status" value="1"/>
</dbReference>
<keyword evidence="9 13" id="KW-0489">Methyltransferase</keyword>
<comment type="subcellular location">
    <subcellularLocation>
        <location evidence="1">Cell inner membrane</location>
        <topology evidence="1">Multi-pass membrane protein</topology>
    </subcellularLocation>
    <subcellularLocation>
        <location evidence="9">Cell membrane</location>
        <topology evidence="9">Multi-pass membrane protein</topology>
    </subcellularLocation>
</comment>
<keyword evidence="6 10" id="KW-1133">Transmembrane helix</keyword>
<comment type="caution">
    <text evidence="13">The sequence shown here is derived from an EMBL/GenBank/DDBJ whole genome shotgun (WGS) entry which is preliminary data.</text>
</comment>
<feature type="transmembrane region" description="Helical" evidence="10">
    <location>
        <begin position="186"/>
        <end position="207"/>
    </location>
</feature>
<dbReference type="InterPro" id="IPR050882">
    <property type="entry name" value="Prepilin_peptidase/N-MTase"/>
</dbReference>
<organism evidence="13 14">
    <name type="scientific">Salinisphaera orenii MK-B5</name>
    <dbReference type="NCBI Taxonomy" id="856730"/>
    <lineage>
        <taxon>Bacteria</taxon>
        <taxon>Pseudomonadati</taxon>
        <taxon>Pseudomonadota</taxon>
        <taxon>Gammaproteobacteria</taxon>
        <taxon>Salinisphaerales</taxon>
        <taxon>Salinisphaeraceae</taxon>
        <taxon>Salinisphaera</taxon>
    </lineage>
</organism>
<evidence type="ECO:0000256" key="8">
    <source>
        <dbReference type="RuleBase" id="RU003793"/>
    </source>
</evidence>
<keyword evidence="5 9" id="KW-0812">Transmembrane</keyword>
<keyword evidence="4" id="KW-0997">Cell inner membrane</keyword>
<dbReference type="GO" id="GO:0006465">
    <property type="term" value="P:signal peptide processing"/>
    <property type="evidence" value="ECO:0007669"/>
    <property type="project" value="TreeGrafter"/>
</dbReference>
<evidence type="ECO:0000256" key="10">
    <source>
        <dbReference type="SAM" id="Phobius"/>
    </source>
</evidence>
<evidence type="ECO:0000256" key="2">
    <source>
        <dbReference type="ARBA" id="ARBA00005801"/>
    </source>
</evidence>
<feature type="transmembrane region" description="Helical" evidence="10">
    <location>
        <begin position="264"/>
        <end position="286"/>
    </location>
</feature>
<keyword evidence="7 10" id="KW-0472">Membrane</keyword>
<dbReference type="RefSeq" id="WP_123631094.1">
    <property type="nucleotide sequence ID" value="NZ_AYKH01000014.1"/>
</dbReference>
<comment type="function">
    <text evidence="9">Plays an essential role in type IV pili and type II pseudopili formation by proteolytically removing the leader sequence from substrate proteins and subsequently monomethylating the alpha-amino group of the newly exposed N-terminal phenylalanine.</text>
</comment>
<dbReference type="EC" id="2.1.1.-" evidence="9"/>
<dbReference type="InterPro" id="IPR000045">
    <property type="entry name" value="Prepilin_IV_endopep_pep"/>
</dbReference>
<evidence type="ECO:0000259" key="12">
    <source>
        <dbReference type="Pfam" id="PF06750"/>
    </source>
</evidence>
<dbReference type="InterPro" id="IPR010627">
    <property type="entry name" value="Prepilin_pept_A24_N"/>
</dbReference>
<dbReference type="InterPro" id="IPR014032">
    <property type="entry name" value="Peptidase_A24A_bac"/>
</dbReference>
<evidence type="ECO:0000313" key="13">
    <source>
        <dbReference type="EMBL" id="ROO27246.1"/>
    </source>
</evidence>
<dbReference type="EC" id="3.4.23.43" evidence="9"/>
<dbReference type="Pfam" id="PF01478">
    <property type="entry name" value="Peptidase_A24"/>
    <property type="match status" value="1"/>
</dbReference>
<protein>
    <recommendedName>
        <fullName evidence="9">Prepilin leader peptidase/N-methyltransferase</fullName>
        <ecNumber evidence="9">2.1.1.-</ecNumber>
        <ecNumber evidence="9">3.4.23.43</ecNumber>
    </recommendedName>
</protein>
<reference evidence="13 14" key="1">
    <citation type="submission" date="2013-10" db="EMBL/GenBank/DDBJ databases">
        <title>Salinisphaera orenii MK-B5 Genome Sequencing.</title>
        <authorList>
            <person name="Lai Q."/>
            <person name="Li C."/>
            <person name="Shao Z."/>
        </authorList>
    </citation>
    <scope>NUCLEOTIDE SEQUENCE [LARGE SCALE GENOMIC DNA]</scope>
    <source>
        <strain evidence="13 14">MK-B5</strain>
    </source>
</reference>
<dbReference type="Gene3D" id="1.20.120.1220">
    <property type="match status" value="1"/>
</dbReference>
<sequence>MADLLAQQPLLAYVAVALLGLIVGSFLNVVILRLPRMMEAQWRAGAAEILGQPADAEAPVELSLARPRSRCNSCQTPIRAWHNIPVVSYLLLRGRCAACGARISWQYPAVEITAAVMAVIVLAGFGATPFTPLAMVVSWTLLALAVIDARTQFLPDVLTLALMWLGLLASLGHGAGAALVDPNTAIAGAAGGYLTLWLVFHAFLLATGKEGMGFGDFKLLAAIGAWLGWQALPMVLLLASLGGAVVGGLLMASGHLARGRPMPFGPWLALAGWLALVAGDTISGAYSSLAGLN</sequence>
<dbReference type="Pfam" id="PF06750">
    <property type="entry name" value="A24_N_bact"/>
    <property type="match status" value="1"/>
</dbReference>
<evidence type="ECO:0000256" key="5">
    <source>
        <dbReference type="ARBA" id="ARBA00022692"/>
    </source>
</evidence>
<keyword evidence="9" id="KW-0511">Multifunctional enzyme</keyword>
<comment type="catalytic activity">
    <reaction evidence="9">
        <text>Typically cleaves a -Gly-|-Phe- bond to release an N-terminal, basic peptide of 5-8 residues from type IV prepilin, and then N-methylates the new N-terminal amino group, the methyl donor being S-adenosyl-L-methionine.</text>
        <dbReference type="EC" id="3.4.23.43"/>
    </reaction>
</comment>
<evidence type="ECO:0000256" key="4">
    <source>
        <dbReference type="ARBA" id="ARBA00022519"/>
    </source>
</evidence>
<dbReference type="PRINTS" id="PR00864">
    <property type="entry name" value="PREPILNPTASE"/>
</dbReference>
<dbReference type="AlphaFoldDB" id="A0A423PNP4"/>
<dbReference type="GO" id="GO:0008168">
    <property type="term" value="F:methyltransferase activity"/>
    <property type="evidence" value="ECO:0007669"/>
    <property type="project" value="UniProtKB-KW"/>
</dbReference>
<evidence type="ECO:0000313" key="14">
    <source>
        <dbReference type="Proteomes" id="UP000283993"/>
    </source>
</evidence>
<feature type="transmembrane region" description="Helical" evidence="10">
    <location>
        <begin position="219"/>
        <end position="252"/>
    </location>
</feature>
<feature type="domain" description="Prepilin peptidase A24 N-terminal" evidence="12">
    <location>
        <begin position="18"/>
        <end position="123"/>
    </location>
</feature>
<evidence type="ECO:0000259" key="11">
    <source>
        <dbReference type="Pfam" id="PF01478"/>
    </source>
</evidence>
<dbReference type="Proteomes" id="UP000283993">
    <property type="component" value="Unassembled WGS sequence"/>
</dbReference>
<feature type="transmembrane region" description="Helical" evidence="10">
    <location>
        <begin position="157"/>
        <end position="180"/>
    </location>
</feature>
<gene>
    <name evidence="13" type="ORF">SAOR_08745</name>
</gene>
<feature type="domain" description="Prepilin type IV endopeptidase peptidase" evidence="11">
    <location>
        <begin position="136"/>
        <end position="247"/>
    </location>
</feature>
<keyword evidence="9" id="KW-0645">Protease</keyword>
<evidence type="ECO:0000256" key="6">
    <source>
        <dbReference type="ARBA" id="ARBA00022989"/>
    </source>
</evidence>
<keyword evidence="9 13" id="KW-0808">Transferase</keyword>
<dbReference type="PANTHER" id="PTHR30487:SF0">
    <property type="entry name" value="PREPILIN LEADER PEPTIDASE_N-METHYLTRANSFERASE-RELATED"/>
    <property type="match status" value="1"/>
</dbReference>
<evidence type="ECO:0000256" key="7">
    <source>
        <dbReference type="ARBA" id="ARBA00023136"/>
    </source>
</evidence>
<dbReference type="GO" id="GO:0004190">
    <property type="term" value="F:aspartic-type endopeptidase activity"/>
    <property type="evidence" value="ECO:0007669"/>
    <property type="project" value="UniProtKB-EC"/>
</dbReference>